<protein>
    <submittedName>
        <fullName evidence="1">Metalloprotease</fullName>
    </submittedName>
</protein>
<dbReference type="EMBL" id="JAGFNK010000421">
    <property type="protein sequence ID" value="KAI9450640.1"/>
    <property type="molecule type" value="Genomic_DNA"/>
</dbReference>
<evidence type="ECO:0000313" key="1">
    <source>
        <dbReference type="EMBL" id="KAI9450640.1"/>
    </source>
</evidence>
<name>A0ACC0TWZ5_9AGAM</name>
<dbReference type="Proteomes" id="UP001207468">
    <property type="component" value="Unassembled WGS sequence"/>
</dbReference>
<sequence>MNKKEETYYERKRTTQHNDTCTRVIPWPAGWTHLTYIKVWAAEMLWVVAQQPIAKHSFTESLFPPAPLKRWHNLLRRLTFIATSLNLCQLVLNATKIQPSRPGFFKARSAIIESDRILTGGKNFCELWLGFAEKGLGGDAEVVNRTP</sequence>
<comment type="caution">
    <text evidence="1">The sequence shown here is derived from an EMBL/GenBank/DDBJ whole genome shotgun (WGS) entry which is preliminary data.</text>
</comment>
<keyword evidence="2" id="KW-1185">Reference proteome</keyword>
<reference evidence="1" key="1">
    <citation type="submission" date="2021-03" db="EMBL/GenBank/DDBJ databases">
        <title>Evolutionary priming and transition to the ectomycorrhizal habit in an iconic lineage of mushroom-forming fungi: is preadaptation a requirement?</title>
        <authorList>
            <consortium name="DOE Joint Genome Institute"/>
            <person name="Looney B.P."/>
            <person name="Miyauchi S."/>
            <person name="Morin E."/>
            <person name="Drula E."/>
            <person name="Courty P.E."/>
            <person name="Chicoki N."/>
            <person name="Fauchery L."/>
            <person name="Kohler A."/>
            <person name="Kuo A."/>
            <person name="LaButti K."/>
            <person name="Pangilinan J."/>
            <person name="Lipzen A."/>
            <person name="Riley R."/>
            <person name="Andreopoulos W."/>
            <person name="He G."/>
            <person name="Johnson J."/>
            <person name="Barry K.W."/>
            <person name="Grigoriev I.V."/>
            <person name="Nagy L."/>
            <person name="Hibbett D."/>
            <person name="Henrissat B."/>
            <person name="Matheny P.B."/>
            <person name="Labbe J."/>
            <person name="Martin A.F."/>
        </authorList>
    </citation>
    <scope>NUCLEOTIDE SEQUENCE</scope>
    <source>
        <strain evidence="1">BPL698</strain>
    </source>
</reference>
<evidence type="ECO:0000313" key="2">
    <source>
        <dbReference type="Proteomes" id="UP001207468"/>
    </source>
</evidence>
<keyword evidence="1" id="KW-0378">Hydrolase</keyword>
<organism evidence="1 2">
    <name type="scientific">Russula earlei</name>
    <dbReference type="NCBI Taxonomy" id="71964"/>
    <lineage>
        <taxon>Eukaryota</taxon>
        <taxon>Fungi</taxon>
        <taxon>Dikarya</taxon>
        <taxon>Basidiomycota</taxon>
        <taxon>Agaricomycotina</taxon>
        <taxon>Agaricomycetes</taxon>
        <taxon>Russulales</taxon>
        <taxon>Russulaceae</taxon>
        <taxon>Russula</taxon>
    </lineage>
</organism>
<keyword evidence="1" id="KW-0482">Metalloprotease</keyword>
<proteinExistence type="predicted"/>
<gene>
    <name evidence="1" type="ORF">F5148DRAFT_1242360</name>
</gene>
<keyword evidence="1" id="KW-0645">Protease</keyword>
<accession>A0ACC0TWZ5</accession>